<reference evidence="1" key="1">
    <citation type="submission" date="2021-01" db="EMBL/GenBank/DDBJ databases">
        <authorList>
            <person name="Corre E."/>
            <person name="Pelletier E."/>
            <person name="Niang G."/>
            <person name="Scheremetjew M."/>
            <person name="Finn R."/>
            <person name="Kale V."/>
            <person name="Holt S."/>
            <person name="Cochrane G."/>
            <person name="Meng A."/>
            <person name="Brown T."/>
            <person name="Cohen L."/>
        </authorList>
    </citation>
    <scope>NUCLEOTIDE SEQUENCE</scope>
    <source>
        <strain evidence="1">CCMP722</strain>
    </source>
</reference>
<dbReference type="SUPFAM" id="SSF55144">
    <property type="entry name" value="LigT-like"/>
    <property type="match status" value="1"/>
</dbReference>
<protein>
    <submittedName>
        <fullName evidence="1">Uncharacterized protein</fullName>
    </submittedName>
</protein>
<dbReference type="InterPro" id="IPR009097">
    <property type="entry name" value="Cyclic_Pdiesterase"/>
</dbReference>
<dbReference type="PANTHER" id="PTHR37474">
    <property type="entry name" value="RNA LIGASE/CYCLIC NUCLEOTIDE PHOSPHODIESTERASE"/>
    <property type="match status" value="1"/>
</dbReference>
<organism evidence="1">
    <name type="scientific">Pyramimonas obovata</name>
    <dbReference type="NCBI Taxonomy" id="1411642"/>
    <lineage>
        <taxon>Eukaryota</taxon>
        <taxon>Viridiplantae</taxon>
        <taxon>Chlorophyta</taxon>
        <taxon>Pyramimonadophyceae</taxon>
        <taxon>Pyramimonadales</taxon>
        <taxon>Pyramimonadaceae</taxon>
        <taxon>Pyramimonas</taxon>
        <taxon>Pyramimonas incertae sedis</taxon>
    </lineage>
</organism>
<dbReference type="EMBL" id="HBFA01007474">
    <property type="protein sequence ID" value="CAD8655338.1"/>
    <property type="molecule type" value="Transcribed_RNA"/>
</dbReference>
<dbReference type="Gene3D" id="3.90.1140.10">
    <property type="entry name" value="Cyclic phosphodiesterase"/>
    <property type="match status" value="1"/>
</dbReference>
<name>A0A7S0N1F5_9CHLO</name>
<evidence type="ECO:0000313" key="1">
    <source>
        <dbReference type="EMBL" id="CAD8655338.1"/>
    </source>
</evidence>
<sequence>MLVHAQPLLSPPLSRLPLMRKVCRQQATVRMSTDVLSTRNKDHKSAICVIPPRTLWDGVQSIRCFNDPGFVRWPPHVNLLYPFWEDLGEDMEVAARRAAAALKQTAPFQVTLAKFDVFEHGRSCTLWLDPASPELVTLQETLAKEFPECNDLSNDPDRGITTFVPHLSVGRWRDRQEVQAAAEAYQTSFQPITFQVDQIALISRDDFGSPFTIRYSVPLGEGACHKQIPPPARVDLGYLPLLVPGLVATQPAHPPLLLRLMTVKSWNLPPSVIHMPPSGPGSLRVRMMASGTLHMVQILQRRSCLEHGACTLWSPSQRG</sequence>
<gene>
    <name evidence="1" type="ORF">POBO1169_LOCUS3887</name>
</gene>
<proteinExistence type="predicted"/>
<accession>A0A7S0N1F5</accession>
<dbReference type="PANTHER" id="PTHR37474:SF1">
    <property type="entry name" value="2'-5' RNA LIGASE FAMILY PROTEIN"/>
    <property type="match status" value="1"/>
</dbReference>
<dbReference type="Pfam" id="PF13563">
    <property type="entry name" value="2_5_RNA_ligase2"/>
    <property type="match status" value="1"/>
</dbReference>
<dbReference type="AlphaFoldDB" id="A0A7S0N1F5"/>